<feature type="region of interest" description="Disordered" evidence="3">
    <location>
        <begin position="364"/>
        <end position="387"/>
    </location>
</feature>
<protein>
    <recommendedName>
        <fullName evidence="4">DDE Tnp4 domain-containing protein</fullName>
    </recommendedName>
</protein>
<evidence type="ECO:0000256" key="2">
    <source>
        <dbReference type="ARBA" id="ARBA00022723"/>
    </source>
</evidence>
<feature type="domain" description="DDE Tnp4" evidence="4">
    <location>
        <begin position="167"/>
        <end position="323"/>
    </location>
</feature>
<gene>
    <name evidence="5" type="ORF">UTRI_10543</name>
</gene>
<dbReference type="EMBL" id="OOIN01000017">
    <property type="protein sequence ID" value="SPO27426.1"/>
    <property type="molecule type" value="Genomic_DNA"/>
</dbReference>
<dbReference type="Proteomes" id="UP000324022">
    <property type="component" value="Unassembled WGS sequence"/>
</dbReference>
<keyword evidence="6" id="KW-1185">Reference proteome</keyword>
<dbReference type="GO" id="GO:0046872">
    <property type="term" value="F:metal ion binding"/>
    <property type="evidence" value="ECO:0007669"/>
    <property type="project" value="UniProtKB-KW"/>
</dbReference>
<dbReference type="Pfam" id="PF13359">
    <property type="entry name" value="DDE_Tnp_4"/>
    <property type="match status" value="1"/>
</dbReference>
<evidence type="ECO:0000313" key="6">
    <source>
        <dbReference type="Proteomes" id="UP000324022"/>
    </source>
</evidence>
<dbReference type="OrthoDB" id="2556306at2759"/>
<sequence length="387" mass="44470">MQVKNISNSGEKHAEEIALFFAATQRRLSTNLHPVSFSSILAQLDERHFHADTGLTKQQFELIHHALKLPDPVRTHVQDCVDSKTALFMLCAWLRNRTLRSLEGQYGWSHSRISRVVRYMSNWIYKRWGHLLDVQSSRHQLASPRRLAYYAAAVERKFGLPRIWGAIDGTVRPIARPMVQEELVYNGHKRLHALKYQFIALPDGMVFCSVPFVGRRHDAWIVAETKLVQWAERHAKNEDGEQLYLFGDQAYGVSQAILTKFRGNIISSYQADFNYIMSKYRVQVEWAIGMIPAQWPRFSVKRQQKTGASPVGQDWMVAVLLFNAKTCIVGNQISKHMGCNPPELHEYFTSTRIRRTWVSPDPELNRSGVNSQAAADNEEETLVEHVL</sequence>
<evidence type="ECO:0000259" key="4">
    <source>
        <dbReference type="Pfam" id="PF13359"/>
    </source>
</evidence>
<dbReference type="InterPro" id="IPR027806">
    <property type="entry name" value="HARBI1_dom"/>
</dbReference>
<proteinExistence type="predicted"/>
<keyword evidence="2" id="KW-0479">Metal-binding</keyword>
<reference evidence="5 6" key="1">
    <citation type="submission" date="2018-03" db="EMBL/GenBank/DDBJ databases">
        <authorList>
            <person name="Guldener U."/>
        </authorList>
    </citation>
    <scope>NUCLEOTIDE SEQUENCE [LARGE SCALE GENOMIC DNA]</scope>
    <source>
        <strain evidence="5 6">NBRC100155</strain>
    </source>
</reference>
<organism evidence="5 6">
    <name type="scientific">Ustilago trichophora</name>
    <dbReference type="NCBI Taxonomy" id="86804"/>
    <lineage>
        <taxon>Eukaryota</taxon>
        <taxon>Fungi</taxon>
        <taxon>Dikarya</taxon>
        <taxon>Basidiomycota</taxon>
        <taxon>Ustilaginomycotina</taxon>
        <taxon>Ustilaginomycetes</taxon>
        <taxon>Ustilaginales</taxon>
        <taxon>Ustilaginaceae</taxon>
        <taxon>Ustilago</taxon>
    </lineage>
</organism>
<evidence type="ECO:0000313" key="5">
    <source>
        <dbReference type="EMBL" id="SPO27426.1"/>
    </source>
</evidence>
<evidence type="ECO:0000256" key="3">
    <source>
        <dbReference type="SAM" id="MobiDB-lite"/>
    </source>
</evidence>
<name>A0A5C3ECV4_9BASI</name>
<evidence type="ECO:0000256" key="1">
    <source>
        <dbReference type="ARBA" id="ARBA00001968"/>
    </source>
</evidence>
<comment type="cofactor">
    <cofactor evidence="1">
        <name>a divalent metal cation</name>
        <dbReference type="ChEBI" id="CHEBI:60240"/>
    </cofactor>
</comment>
<accession>A0A5C3ECV4</accession>
<dbReference type="AlphaFoldDB" id="A0A5C3ECV4"/>